<comment type="caution">
    <text evidence="2">The sequence shown here is derived from an EMBL/GenBank/DDBJ whole genome shotgun (WGS) entry which is preliminary data.</text>
</comment>
<dbReference type="EMBL" id="BQKC01000001">
    <property type="protein sequence ID" value="GJM55942.1"/>
    <property type="molecule type" value="Genomic_DNA"/>
</dbReference>
<dbReference type="Proteomes" id="UP001055025">
    <property type="component" value="Unassembled WGS sequence"/>
</dbReference>
<organism evidence="2 3">
    <name type="scientific">Granulimonas faecalis</name>
    <dbReference type="NCBI Taxonomy" id="2894155"/>
    <lineage>
        <taxon>Bacteria</taxon>
        <taxon>Bacillati</taxon>
        <taxon>Actinomycetota</taxon>
        <taxon>Coriobacteriia</taxon>
        <taxon>Coriobacteriales</taxon>
        <taxon>Kribbibacteriaceae</taxon>
        <taxon>Granulimonas</taxon>
    </lineage>
</organism>
<feature type="transmembrane region" description="Helical" evidence="1">
    <location>
        <begin position="436"/>
        <end position="458"/>
    </location>
</feature>
<evidence type="ECO:0000313" key="3">
    <source>
        <dbReference type="Proteomes" id="UP001055025"/>
    </source>
</evidence>
<feature type="transmembrane region" description="Helical" evidence="1">
    <location>
        <begin position="150"/>
        <end position="179"/>
    </location>
</feature>
<feature type="transmembrane region" description="Helical" evidence="1">
    <location>
        <begin position="479"/>
        <end position="501"/>
    </location>
</feature>
<name>A0AAV5B378_9ACTN</name>
<sequence>MRLFLLMLKVQFKAVYAQPGKEGGKGSEGFQRVTTWLVSILVCALVAFFLGSFGFSLQALGAGSAVPAFASIFALAGGALTSFSKASDVLFAAKDYDFTMSLPVPQRTQVLARLASLYLGGVSFAAVLVVPLCGAAMYCDPALVSPVRLAAVVACTLLMPAPVVGVCALLAAGIAAFTARFKAAKALSTVLQLCAGLAIAGAWFFISSSIHSDDTTALSAMADTLAKGMGLWLPPAAAVIDTWCRGSWGALALLSIECVAVAAICVWIVSHCYRAIATMVSATPASSQRASQLRPRDSRSPLMALSLKEVSQAFDTPAVVLNQLFGMVGMVAMAGAFAFAGHAFISGQAGPEAVGPEVADIIELTVVLFIAYLASICPMSGVATSLEGPCAWIMLTLPLPKKIILLSKMLPWCVMCAALSLVCCVLLAIGGVAWQAIALCAVLPFSFFWFTANLGLLIDVSRPNFGWVSPATVANRSRSVLVCSFASMGLWIVCLAVKFILGLVFGWSVGALAALLGGLAVVLLLGGYGLFRATLRRPILCGEKA</sequence>
<dbReference type="AlphaFoldDB" id="A0AAV5B378"/>
<feature type="transmembrane region" description="Helical" evidence="1">
    <location>
        <begin position="507"/>
        <end position="531"/>
    </location>
</feature>
<proteinExistence type="predicted"/>
<gene>
    <name evidence="2" type="ORF">ATOP_15970</name>
</gene>
<keyword evidence="1" id="KW-0472">Membrane</keyword>
<dbReference type="RefSeq" id="WP_265590975.1">
    <property type="nucleotide sequence ID" value="NZ_BQKC01000001.1"/>
</dbReference>
<feature type="transmembrane region" description="Helical" evidence="1">
    <location>
        <begin position="248"/>
        <end position="269"/>
    </location>
</feature>
<evidence type="ECO:0008006" key="4">
    <source>
        <dbReference type="Google" id="ProtNLM"/>
    </source>
</evidence>
<keyword evidence="3" id="KW-1185">Reference proteome</keyword>
<feature type="transmembrane region" description="Helical" evidence="1">
    <location>
        <begin position="117"/>
        <end position="138"/>
    </location>
</feature>
<evidence type="ECO:0000313" key="2">
    <source>
        <dbReference type="EMBL" id="GJM55942.1"/>
    </source>
</evidence>
<keyword evidence="1" id="KW-0812">Transmembrane</keyword>
<keyword evidence="1" id="KW-1133">Transmembrane helix</keyword>
<evidence type="ECO:0000256" key="1">
    <source>
        <dbReference type="SAM" id="Phobius"/>
    </source>
</evidence>
<feature type="transmembrane region" description="Helical" evidence="1">
    <location>
        <begin position="324"/>
        <end position="345"/>
    </location>
</feature>
<feature type="transmembrane region" description="Helical" evidence="1">
    <location>
        <begin position="365"/>
        <end position="397"/>
    </location>
</feature>
<protein>
    <recommendedName>
        <fullName evidence="4">ABC-2 type transport system permease protein</fullName>
    </recommendedName>
</protein>
<feature type="transmembrane region" description="Helical" evidence="1">
    <location>
        <begin position="186"/>
        <end position="206"/>
    </location>
</feature>
<reference evidence="2" key="1">
    <citation type="journal article" date="2022" name="Int. J. Syst. Evol. Microbiol.">
        <title>Granulimonas faecalis gen. nov., sp. nov., and Leptogranulimonas caecicola gen. nov., sp. nov., novel lactate-producing Atopobiaceae bacteria isolated from mouse intestines, and an emended description of the family Atopobiaceae.</title>
        <authorList>
            <person name="Morinaga K."/>
            <person name="Kusada H."/>
            <person name="Sakamoto S."/>
            <person name="Murakami T."/>
            <person name="Toyoda A."/>
            <person name="Mori H."/>
            <person name="Meng X.Y."/>
            <person name="Takashino M."/>
            <person name="Murotomi K."/>
            <person name="Tamaki H."/>
        </authorList>
    </citation>
    <scope>NUCLEOTIDE SEQUENCE</scope>
    <source>
        <strain evidence="2">OPF53</strain>
    </source>
</reference>
<feature type="transmembrane region" description="Helical" evidence="1">
    <location>
        <begin position="33"/>
        <end position="55"/>
    </location>
</feature>
<accession>A0AAV5B378</accession>
<feature type="transmembrane region" description="Helical" evidence="1">
    <location>
        <begin position="409"/>
        <end position="430"/>
    </location>
</feature>